<sequence>IAVGALAAHDLVRFRLLFNSNRYILGWLLFIRMIFPIALAIPLYDLMRGYNLLDTRLALILTYIVVNVPYAVWMLRVFFADIPSDIQDAARVDGCSELGVFFRIALPIVAPGLGATATFIFLFSWNEFLFALILTSSTQAMTLPVGIGRLVQQYFIQWGKISAAGAVFIVPVFVLALWAQKHLLRGLTFQMLK</sequence>
<feature type="transmembrane region" description="Helical" evidence="7">
    <location>
        <begin position="128"/>
        <end position="151"/>
    </location>
</feature>
<feature type="transmembrane region" description="Helical" evidence="7">
    <location>
        <begin position="56"/>
        <end position="79"/>
    </location>
</feature>
<gene>
    <name evidence="9" type="ORF">S12H4_40402</name>
</gene>
<dbReference type="CDD" id="cd06261">
    <property type="entry name" value="TM_PBP2"/>
    <property type="match status" value="1"/>
</dbReference>
<dbReference type="GO" id="GO:0005886">
    <property type="term" value="C:plasma membrane"/>
    <property type="evidence" value="ECO:0007669"/>
    <property type="project" value="UniProtKB-SubCell"/>
</dbReference>
<feature type="non-terminal residue" evidence="9">
    <location>
        <position position="1"/>
    </location>
</feature>
<feature type="transmembrane region" description="Helical" evidence="7">
    <location>
        <begin position="23"/>
        <end position="44"/>
    </location>
</feature>
<feature type="transmembrane region" description="Helical" evidence="7">
    <location>
        <begin position="158"/>
        <end position="179"/>
    </location>
</feature>
<dbReference type="InterPro" id="IPR035906">
    <property type="entry name" value="MetI-like_sf"/>
</dbReference>
<proteinExistence type="predicted"/>
<protein>
    <recommendedName>
        <fullName evidence="8">ABC transmembrane type-1 domain-containing protein</fullName>
    </recommendedName>
</protein>
<dbReference type="AlphaFoldDB" id="X1TYX5"/>
<evidence type="ECO:0000259" key="8">
    <source>
        <dbReference type="PROSITE" id="PS50928"/>
    </source>
</evidence>
<keyword evidence="3" id="KW-1003">Cell membrane</keyword>
<dbReference type="GO" id="GO:0055085">
    <property type="term" value="P:transmembrane transport"/>
    <property type="evidence" value="ECO:0007669"/>
    <property type="project" value="InterPro"/>
</dbReference>
<dbReference type="InterPro" id="IPR000515">
    <property type="entry name" value="MetI-like"/>
</dbReference>
<keyword evidence="6 7" id="KW-0472">Membrane</keyword>
<evidence type="ECO:0000313" key="9">
    <source>
        <dbReference type="EMBL" id="GAI92780.1"/>
    </source>
</evidence>
<organism evidence="9">
    <name type="scientific">marine sediment metagenome</name>
    <dbReference type="NCBI Taxonomy" id="412755"/>
    <lineage>
        <taxon>unclassified sequences</taxon>
        <taxon>metagenomes</taxon>
        <taxon>ecological metagenomes</taxon>
    </lineage>
</organism>
<dbReference type="Pfam" id="PF00528">
    <property type="entry name" value="BPD_transp_1"/>
    <property type="match status" value="1"/>
</dbReference>
<name>X1TYX5_9ZZZZ</name>
<evidence type="ECO:0000256" key="6">
    <source>
        <dbReference type="ARBA" id="ARBA00023136"/>
    </source>
</evidence>
<keyword evidence="2" id="KW-0813">Transport</keyword>
<dbReference type="PROSITE" id="PS50928">
    <property type="entry name" value="ABC_TM1"/>
    <property type="match status" value="1"/>
</dbReference>
<dbReference type="SUPFAM" id="SSF161098">
    <property type="entry name" value="MetI-like"/>
    <property type="match status" value="1"/>
</dbReference>
<evidence type="ECO:0000256" key="1">
    <source>
        <dbReference type="ARBA" id="ARBA00004651"/>
    </source>
</evidence>
<dbReference type="InterPro" id="IPR050901">
    <property type="entry name" value="BP-dep_ABC_trans_perm"/>
</dbReference>
<dbReference type="EMBL" id="BARW01024513">
    <property type="protein sequence ID" value="GAI92780.1"/>
    <property type="molecule type" value="Genomic_DNA"/>
</dbReference>
<comment type="subcellular location">
    <subcellularLocation>
        <location evidence="1">Cell membrane</location>
        <topology evidence="1">Multi-pass membrane protein</topology>
    </subcellularLocation>
</comment>
<keyword evidence="4 7" id="KW-0812">Transmembrane</keyword>
<accession>X1TYX5</accession>
<evidence type="ECO:0000256" key="7">
    <source>
        <dbReference type="SAM" id="Phobius"/>
    </source>
</evidence>
<keyword evidence="5 7" id="KW-1133">Transmembrane helix</keyword>
<feature type="domain" description="ABC transmembrane type-1" evidence="8">
    <location>
        <begin position="1"/>
        <end position="179"/>
    </location>
</feature>
<evidence type="ECO:0000256" key="4">
    <source>
        <dbReference type="ARBA" id="ARBA00022692"/>
    </source>
</evidence>
<evidence type="ECO:0000256" key="5">
    <source>
        <dbReference type="ARBA" id="ARBA00022989"/>
    </source>
</evidence>
<dbReference type="PANTHER" id="PTHR32243:SF18">
    <property type="entry name" value="INNER MEMBRANE ABC TRANSPORTER PERMEASE PROTEIN YCJP"/>
    <property type="match status" value="1"/>
</dbReference>
<evidence type="ECO:0000256" key="3">
    <source>
        <dbReference type="ARBA" id="ARBA00022475"/>
    </source>
</evidence>
<feature type="transmembrane region" description="Helical" evidence="7">
    <location>
        <begin position="100"/>
        <end position="122"/>
    </location>
</feature>
<reference evidence="9" key="1">
    <citation type="journal article" date="2014" name="Front. Microbiol.">
        <title>High frequency of phylogenetically diverse reductive dehalogenase-homologous genes in deep subseafloor sedimentary metagenomes.</title>
        <authorList>
            <person name="Kawai M."/>
            <person name="Futagami T."/>
            <person name="Toyoda A."/>
            <person name="Takaki Y."/>
            <person name="Nishi S."/>
            <person name="Hori S."/>
            <person name="Arai W."/>
            <person name="Tsubouchi T."/>
            <person name="Morono Y."/>
            <person name="Uchiyama I."/>
            <person name="Ito T."/>
            <person name="Fujiyama A."/>
            <person name="Inagaki F."/>
            <person name="Takami H."/>
        </authorList>
    </citation>
    <scope>NUCLEOTIDE SEQUENCE</scope>
    <source>
        <strain evidence="9">Expedition CK06-06</strain>
    </source>
</reference>
<dbReference type="Gene3D" id="1.10.3720.10">
    <property type="entry name" value="MetI-like"/>
    <property type="match status" value="1"/>
</dbReference>
<dbReference type="PANTHER" id="PTHR32243">
    <property type="entry name" value="MALTOSE TRANSPORT SYSTEM PERMEASE-RELATED"/>
    <property type="match status" value="1"/>
</dbReference>
<evidence type="ECO:0000256" key="2">
    <source>
        <dbReference type="ARBA" id="ARBA00022448"/>
    </source>
</evidence>
<comment type="caution">
    <text evidence="9">The sequence shown here is derived from an EMBL/GenBank/DDBJ whole genome shotgun (WGS) entry which is preliminary data.</text>
</comment>